<protein>
    <submittedName>
        <fullName evidence="7">Uncharacterized protein</fullName>
    </submittedName>
</protein>
<dbReference type="PANTHER" id="PTHR24064">
    <property type="entry name" value="SOLUTE CARRIER FAMILY 22 MEMBER"/>
    <property type="match status" value="1"/>
</dbReference>
<keyword evidence="8" id="KW-1185">Reference proteome</keyword>
<keyword evidence="4 6" id="KW-0472">Membrane</keyword>
<feature type="compositionally biased region" description="Low complexity" evidence="5">
    <location>
        <begin position="568"/>
        <end position="579"/>
    </location>
</feature>
<comment type="caution">
    <text evidence="7">The sequence shown here is derived from an EMBL/GenBank/DDBJ whole genome shotgun (WGS) entry which is preliminary data.</text>
</comment>
<sequence length="579" mass="62435">MDLLCPGRLEGRDLLASEEFDCNDGFGHGVFQRRMLALYALSLFCLSSHIYSIPLIAKDVDHWCKRPPHANVSTLDWKHVAIPLEADGHPSRCRMYEHPNDLNDTSTVPCTAWDYDDELAVTSVVSQWDLVCDRKFMLYAVPIASIFSIAAFGITAGSAADARGRRPVLMTSVGVLLVSTVGLCVATTYAVHSAMKVIASGSVSAANIVTGVLLFEVTTHENRPLHVVVAGAVAVVITDLWGAIMGPMKIHWALKQAVFLTPTYLSASTLCLVIESPRWLVSKARFRATEDAMLAAAGANQFPLQNTASLMNKLKAKAAGKSDQSNRSFDLDLLQGVSVRKRSLVAFFSCFSIYFVLRVVVLSSVMRAATILPWISFGVVALSLAAMLFVITKVTMLVFISTCFAMLGVVLCLLSLASGFEPVMLSQALAVCAKALGLIGNIVWGAYSLELFPTAVRGTAFGWIYGFGGLGAVSAAVIARLKAVGREDVVFAVSGSLMFASLLAVGMLPRNTTVECARTSVRRASFSKQQSMEHMRNTLEVKEDRATADTGSLRGSHSRRDKSRSKKSTPSSGSIASKR</sequence>
<evidence type="ECO:0000256" key="6">
    <source>
        <dbReference type="SAM" id="Phobius"/>
    </source>
</evidence>
<reference evidence="7 8" key="1">
    <citation type="journal article" date="2023" name="Arcadia Sci">
        <title>De novo assembly of a long-read Amblyomma americanum tick genome.</title>
        <authorList>
            <person name="Chou S."/>
            <person name="Poskanzer K.E."/>
            <person name="Rollins M."/>
            <person name="Thuy-Boun P.S."/>
        </authorList>
    </citation>
    <scope>NUCLEOTIDE SEQUENCE [LARGE SCALE GENOMIC DNA]</scope>
    <source>
        <strain evidence="7">F_SG_1</strain>
        <tissue evidence="7">Salivary glands</tissue>
    </source>
</reference>
<feature type="transmembrane region" description="Helical" evidence="6">
    <location>
        <begin position="397"/>
        <end position="416"/>
    </location>
</feature>
<evidence type="ECO:0000313" key="7">
    <source>
        <dbReference type="EMBL" id="KAK8765481.1"/>
    </source>
</evidence>
<dbReference type="InterPro" id="IPR036259">
    <property type="entry name" value="MFS_trans_sf"/>
</dbReference>
<feature type="region of interest" description="Disordered" evidence="5">
    <location>
        <begin position="525"/>
        <end position="579"/>
    </location>
</feature>
<feature type="transmembrane region" description="Helical" evidence="6">
    <location>
        <begin position="197"/>
        <end position="215"/>
    </location>
</feature>
<evidence type="ECO:0000256" key="5">
    <source>
        <dbReference type="SAM" id="MobiDB-lite"/>
    </source>
</evidence>
<feature type="transmembrane region" description="Helical" evidence="6">
    <location>
        <begin position="136"/>
        <end position="156"/>
    </location>
</feature>
<gene>
    <name evidence="7" type="ORF">V5799_031909</name>
</gene>
<dbReference type="AlphaFoldDB" id="A0AAQ4DSP1"/>
<feature type="compositionally biased region" description="Basic residues" evidence="5">
    <location>
        <begin position="556"/>
        <end position="567"/>
    </location>
</feature>
<accession>A0AAQ4DSP1</accession>
<proteinExistence type="predicted"/>
<dbReference type="Gene3D" id="1.20.1250.20">
    <property type="entry name" value="MFS general substrate transporter like domains"/>
    <property type="match status" value="1"/>
</dbReference>
<feature type="compositionally biased region" description="Basic and acidic residues" evidence="5">
    <location>
        <begin position="531"/>
        <end position="547"/>
    </location>
</feature>
<dbReference type="Proteomes" id="UP001321473">
    <property type="component" value="Unassembled WGS sequence"/>
</dbReference>
<evidence type="ECO:0000256" key="2">
    <source>
        <dbReference type="ARBA" id="ARBA00022692"/>
    </source>
</evidence>
<feature type="transmembrane region" description="Helical" evidence="6">
    <location>
        <begin position="461"/>
        <end position="483"/>
    </location>
</feature>
<feature type="transmembrane region" description="Helical" evidence="6">
    <location>
        <begin position="344"/>
        <end position="365"/>
    </location>
</feature>
<organism evidence="7 8">
    <name type="scientific">Amblyomma americanum</name>
    <name type="common">Lone star tick</name>
    <dbReference type="NCBI Taxonomy" id="6943"/>
    <lineage>
        <taxon>Eukaryota</taxon>
        <taxon>Metazoa</taxon>
        <taxon>Ecdysozoa</taxon>
        <taxon>Arthropoda</taxon>
        <taxon>Chelicerata</taxon>
        <taxon>Arachnida</taxon>
        <taxon>Acari</taxon>
        <taxon>Parasitiformes</taxon>
        <taxon>Ixodida</taxon>
        <taxon>Ixodoidea</taxon>
        <taxon>Ixodidae</taxon>
        <taxon>Amblyomminae</taxon>
        <taxon>Amblyomma</taxon>
    </lineage>
</organism>
<dbReference type="GO" id="GO:0016020">
    <property type="term" value="C:membrane"/>
    <property type="evidence" value="ECO:0007669"/>
    <property type="project" value="UniProtKB-SubCell"/>
</dbReference>
<dbReference type="EMBL" id="JARKHS020027289">
    <property type="protein sequence ID" value="KAK8765481.1"/>
    <property type="molecule type" value="Genomic_DNA"/>
</dbReference>
<evidence type="ECO:0000256" key="4">
    <source>
        <dbReference type="ARBA" id="ARBA00023136"/>
    </source>
</evidence>
<keyword evidence="3 6" id="KW-1133">Transmembrane helix</keyword>
<feature type="transmembrane region" description="Helical" evidence="6">
    <location>
        <begin position="168"/>
        <end position="191"/>
    </location>
</feature>
<feature type="transmembrane region" description="Helical" evidence="6">
    <location>
        <begin position="36"/>
        <end position="57"/>
    </location>
</feature>
<feature type="transmembrane region" description="Helical" evidence="6">
    <location>
        <begin position="371"/>
        <end position="390"/>
    </location>
</feature>
<feature type="transmembrane region" description="Helical" evidence="6">
    <location>
        <begin position="227"/>
        <end position="245"/>
    </location>
</feature>
<name>A0AAQ4DSP1_AMBAM</name>
<feature type="transmembrane region" description="Helical" evidence="6">
    <location>
        <begin position="489"/>
        <end position="508"/>
    </location>
</feature>
<feature type="transmembrane region" description="Helical" evidence="6">
    <location>
        <begin position="428"/>
        <end position="449"/>
    </location>
</feature>
<dbReference type="SUPFAM" id="SSF103473">
    <property type="entry name" value="MFS general substrate transporter"/>
    <property type="match status" value="1"/>
</dbReference>
<evidence type="ECO:0000256" key="1">
    <source>
        <dbReference type="ARBA" id="ARBA00004141"/>
    </source>
</evidence>
<evidence type="ECO:0000313" key="8">
    <source>
        <dbReference type="Proteomes" id="UP001321473"/>
    </source>
</evidence>
<keyword evidence="2 6" id="KW-0812">Transmembrane</keyword>
<evidence type="ECO:0000256" key="3">
    <source>
        <dbReference type="ARBA" id="ARBA00022989"/>
    </source>
</evidence>
<comment type="subcellular location">
    <subcellularLocation>
        <location evidence="1">Membrane</location>
        <topology evidence="1">Multi-pass membrane protein</topology>
    </subcellularLocation>
</comment>